<proteinExistence type="predicted"/>
<gene>
    <name evidence="4" type="primary">Aste57867_17198</name>
    <name evidence="3" type="ORF">As57867_017139</name>
    <name evidence="4" type="ORF">ASTE57867_17198</name>
</gene>
<dbReference type="OrthoDB" id="61841at2759"/>
<evidence type="ECO:0000313" key="5">
    <source>
        <dbReference type="Proteomes" id="UP000332933"/>
    </source>
</evidence>
<keyword evidence="5" id="KW-1185">Reference proteome</keyword>
<organism evidence="4 5">
    <name type="scientific">Aphanomyces stellatus</name>
    <dbReference type="NCBI Taxonomy" id="120398"/>
    <lineage>
        <taxon>Eukaryota</taxon>
        <taxon>Sar</taxon>
        <taxon>Stramenopiles</taxon>
        <taxon>Oomycota</taxon>
        <taxon>Saprolegniomycetes</taxon>
        <taxon>Saprolegniales</taxon>
        <taxon>Verrucalvaceae</taxon>
        <taxon>Aphanomyces</taxon>
    </lineage>
</organism>
<dbReference type="Proteomes" id="UP000332933">
    <property type="component" value="Unassembled WGS sequence"/>
</dbReference>
<sequence>MKHTIAFLLSPDTDSCNNAVHPAPSILASPRSPSTRLLTKDMRRCRLRRHLPLSPSSARSTSTSSTLAAASSSLRDTQHDFLHLVRWLHATHRPYKDLQGTYIVPMDAPPSLRGRTFDVKRIRQAYRHRISKSSKASWLDPAVIAELSALGFAWDVAAFQWTQTIRALAHYKTMYGDVVVPQAFRVDAADAAWPDDLRGRHVGWMVHNLRAPAKVRTMPPWKRAELDALGFVWGGLKPTIEWTDKVAALRHFRRVFGHIRVPQSFVVPSHAPWDERVWGMRLGRVVNKLRQGARRPRERATLDALGFVWKTTAAKTNERPSDDGC</sequence>
<feature type="domain" description="Helicase-associated" evidence="2">
    <location>
        <begin position="241"/>
        <end position="307"/>
    </location>
</feature>
<reference evidence="4 5" key="1">
    <citation type="submission" date="2019-03" db="EMBL/GenBank/DDBJ databases">
        <authorList>
            <person name="Gaulin E."/>
            <person name="Dumas B."/>
        </authorList>
    </citation>
    <scope>NUCLEOTIDE SEQUENCE [LARGE SCALE GENOMIC DNA]</scope>
    <source>
        <strain evidence="4">CBS 568.67</strain>
    </source>
</reference>
<protein>
    <submittedName>
        <fullName evidence="4">Aste57867_17198 protein</fullName>
    </submittedName>
</protein>
<evidence type="ECO:0000256" key="1">
    <source>
        <dbReference type="SAM" id="MobiDB-lite"/>
    </source>
</evidence>
<dbReference type="EMBL" id="VJMH01006051">
    <property type="protein sequence ID" value="KAF0691628.1"/>
    <property type="molecule type" value="Genomic_DNA"/>
</dbReference>
<evidence type="ECO:0000313" key="3">
    <source>
        <dbReference type="EMBL" id="KAF0691628.1"/>
    </source>
</evidence>
<dbReference type="PANTHER" id="PTHR37066:SF1">
    <property type="entry name" value="LNS2_PITP DOMAIN-CONTAINING PROTEIN"/>
    <property type="match status" value="1"/>
</dbReference>
<evidence type="ECO:0000313" key="4">
    <source>
        <dbReference type="EMBL" id="VFT93955.1"/>
    </source>
</evidence>
<reference evidence="3" key="2">
    <citation type="submission" date="2019-06" db="EMBL/GenBank/DDBJ databases">
        <title>Genomics analysis of Aphanomyces spp. identifies a new class of oomycete effector associated with host adaptation.</title>
        <authorList>
            <person name="Gaulin E."/>
        </authorList>
    </citation>
    <scope>NUCLEOTIDE SEQUENCE</scope>
    <source>
        <strain evidence="3">CBS 578.67</strain>
    </source>
</reference>
<accession>A0A485L780</accession>
<dbReference type="InterPro" id="IPR005114">
    <property type="entry name" value="Helicase_assoc"/>
</dbReference>
<dbReference type="Pfam" id="PF03457">
    <property type="entry name" value="HA"/>
    <property type="match status" value="2"/>
</dbReference>
<feature type="compositionally biased region" description="Low complexity" evidence="1">
    <location>
        <begin position="52"/>
        <end position="69"/>
    </location>
</feature>
<feature type="domain" description="Helicase-associated" evidence="2">
    <location>
        <begin position="159"/>
        <end position="231"/>
    </location>
</feature>
<evidence type="ECO:0000259" key="2">
    <source>
        <dbReference type="Pfam" id="PF03457"/>
    </source>
</evidence>
<dbReference type="EMBL" id="CAADRA010006072">
    <property type="protein sequence ID" value="VFT93955.1"/>
    <property type="molecule type" value="Genomic_DNA"/>
</dbReference>
<feature type="region of interest" description="Disordered" evidence="1">
    <location>
        <begin position="49"/>
        <end position="69"/>
    </location>
</feature>
<dbReference type="PANTHER" id="PTHR37066">
    <property type="entry name" value="HELICASE-ASSOCIATED"/>
    <property type="match status" value="1"/>
</dbReference>
<dbReference type="AlphaFoldDB" id="A0A485L780"/>
<name>A0A485L780_9STRA</name>